<dbReference type="EMBL" id="AMCI01001747">
    <property type="protein sequence ID" value="EJX04632.1"/>
    <property type="molecule type" value="Genomic_DNA"/>
</dbReference>
<name>J9GBE6_9ZZZZ</name>
<accession>J9GBE6</accession>
<protein>
    <submittedName>
        <fullName evidence="1">Lipoprotein</fullName>
    </submittedName>
</protein>
<comment type="caution">
    <text evidence="1">The sequence shown here is derived from an EMBL/GenBank/DDBJ whole genome shotgun (WGS) entry which is preliminary data.</text>
</comment>
<sequence>MLVAITSCSDNDLPVTTPATRDYKTDAMVLSKFVDVNKSIGEYYINEHKRNSPLSYITDNDWEELMLVNPLNREIFEKELAAVNHSLQIAASRPDVAQIVYNTYGGETWVRTIDHKSPISLHKCTQAETRAGTMWASLQLSYGALNEANFNAGKQIKSTIDIDMFGHKIYYFELACKTDAKKKPEGWYPSGGGDNEKTIVMSGQGSIERYVFQWTANGDKNDIFWQFKGALHAPQGLGDCLIKISFTD</sequence>
<organism evidence="1">
    <name type="scientific">gut metagenome</name>
    <dbReference type="NCBI Taxonomy" id="749906"/>
    <lineage>
        <taxon>unclassified sequences</taxon>
        <taxon>metagenomes</taxon>
        <taxon>organismal metagenomes</taxon>
    </lineage>
</organism>
<evidence type="ECO:0000313" key="1">
    <source>
        <dbReference type="EMBL" id="EJX04632.1"/>
    </source>
</evidence>
<reference evidence="1" key="1">
    <citation type="journal article" date="2012" name="PLoS ONE">
        <title>Gene sets for utilization of primary and secondary nutrition supplies in the distal gut of endangered iberian lynx.</title>
        <authorList>
            <person name="Alcaide M."/>
            <person name="Messina E."/>
            <person name="Richter M."/>
            <person name="Bargiela R."/>
            <person name="Peplies J."/>
            <person name="Huws S.A."/>
            <person name="Newbold C.J."/>
            <person name="Golyshin P.N."/>
            <person name="Simon M.A."/>
            <person name="Lopez G."/>
            <person name="Yakimov M.M."/>
            <person name="Ferrer M."/>
        </authorList>
    </citation>
    <scope>NUCLEOTIDE SEQUENCE</scope>
</reference>
<proteinExistence type="predicted"/>
<gene>
    <name evidence="1" type="ORF">EVA_07269</name>
</gene>
<dbReference type="AlphaFoldDB" id="J9GBE6"/>
<keyword evidence="1" id="KW-0449">Lipoprotein</keyword>